<evidence type="ECO:0000313" key="2">
    <source>
        <dbReference type="EMBL" id="KLT39601.1"/>
    </source>
</evidence>
<feature type="compositionally biased region" description="Polar residues" evidence="1">
    <location>
        <begin position="133"/>
        <end position="160"/>
    </location>
</feature>
<dbReference type="GeneID" id="28986165"/>
<feature type="compositionally biased region" description="Basic and acidic residues" evidence="1">
    <location>
        <begin position="463"/>
        <end position="483"/>
    </location>
</feature>
<evidence type="ECO:0000256" key="1">
    <source>
        <dbReference type="SAM" id="MobiDB-lite"/>
    </source>
</evidence>
<feature type="region of interest" description="Disordered" evidence="1">
    <location>
        <begin position="460"/>
        <end position="483"/>
    </location>
</feature>
<evidence type="ECO:0000313" key="3">
    <source>
        <dbReference type="Proteomes" id="UP000053611"/>
    </source>
</evidence>
<feature type="compositionally biased region" description="Acidic residues" evidence="1">
    <location>
        <begin position="217"/>
        <end position="228"/>
    </location>
</feature>
<dbReference type="AlphaFoldDB" id="A0A0J0XEV9"/>
<reference evidence="2 3" key="1">
    <citation type="submission" date="2015-03" db="EMBL/GenBank/DDBJ databases">
        <title>Genomics and transcriptomics of the oil-accumulating basidiomycete yeast T. oleaginosus allow insights into substrate utilization and the diverse evolutionary trajectories of mating systems in fungi.</title>
        <authorList>
            <consortium name="DOE Joint Genome Institute"/>
            <person name="Kourist R."/>
            <person name="Kracht O."/>
            <person name="Bracharz F."/>
            <person name="Lipzen A."/>
            <person name="Nolan M."/>
            <person name="Ohm R."/>
            <person name="Grigoriev I."/>
            <person name="Sun S."/>
            <person name="Heitman J."/>
            <person name="Bruck T."/>
            <person name="Nowrousian M."/>
        </authorList>
    </citation>
    <scope>NUCLEOTIDE SEQUENCE [LARGE SCALE GENOMIC DNA]</scope>
    <source>
        <strain evidence="2 3">IBC0246</strain>
    </source>
</reference>
<dbReference type="RefSeq" id="XP_018276092.1">
    <property type="nucleotide sequence ID" value="XM_018425562.1"/>
</dbReference>
<sequence length="483" mass="53789">MTKLKVTIQVDDGPVRHMEETNLLGPNTVWSMHLRTFPTTTDPNFTALAKNWALNAIVRVRILLEALDWNVLQSRLNNDPTAYYHDPTLISTMSSVHAASLLLLEKVGGRMDELDDIFAAGETQVAAEKPSHSIPQMTQAVASTSNALSRPVLSNSEPLPQSQFSQLKFAHRNTPHRFRPIAPQIGPTRSSPTQKPSIPISQEVSAAPCPSPSTLELDADGETVEPESPEAGGVSECEVGVHPNPLTQIRELRKTLEKSLFREAVLQQQLEFARNANADITRDYVDATQRELALSKELKLAGRQKSQAELELRMVKTRLTRILHDNDILQELLSDGTDVIEELEKQHVSELESVAEGVSVQTVKKARLPWLEEDKNHFLNSVYELLGSPSIEVLQMHDRIKPRAQGEGQTQGPFSPSKDLERLNGRKVMDTFTFPPRSDRQVVCNEASLSTNCTRRMSFSTADKVDCSEPAYRDESPSPSPER</sequence>
<feature type="compositionally biased region" description="Polar residues" evidence="1">
    <location>
        <begin position="187"/>
        <end position="204"/>
    </location>
</feature>
<protein>
    <submittedName>
        <fullName evidence="2">Uncharacterized protein</fullName>
    </submittedName>
</protein>
<feature type="region of interest" description="Disordered" evidence="1">
    <location>
        <begin position="177"/>
        <end position="240"/>
    </location>
</feature>
<name>A0A0J0XEV9_9TREE</name>
<feature type="region of interest" description="Disordered" evidence="1">
    <location>
        <begin position="128"/>
        <end position="160"/>
    </location>
</feature>
<dbReference type="Proteomes" id="UP000053611">
    <property type="component" value="Unassembled WGS sequence"/>
</dbReference>
<dbReference type="EMBL" id="KQ087254">
    <property type="protein sequence ID" value="KLT39601.1"/>
    <property type="molecule type" value="Genomic_DNA"/>
</dbReference>
<gene>
    <name evidence="2" type="ORF">CC85DRAFT_304906</name>
</gene>
<proteinExistence type="predicted"/>
<accession>A0A0J0XEV9</accession>
<organism evidence="2 3">
    <name type="scientific">Cutaneotrichosporon oleaginosum</name>
    <dbReference type="NCBI Taxonomy" id="879819"/>
    <lineage>
        <taxon>Eukaryota</taxon>
        <taxon>Fungi</taxon>
        <taxon>Dikarya</taxon>
        <taxon>Basidiomycota</taxon>
        <taxon>Agaricomycotina</taxon>
        <taxon>Tremellomycetes</taxon>
        <taxon>Trichosporonales</taxon>
        <taxon>Trichosporonaceae</taxon>
        <taxon>Cutaneotrichosporon</taxon>
    </lineage>
</organism>
<keyword evidence="3" id="KW-1185">Reference proteome</keyword>